<feature type="region of interest" description="Disordered" evidence="1">
    <location>
        <begin position="1"/>
        <end position="54"/>
    </location>
</feature>
<evidence type="ECO:0000313" key="3">
    <source>
        <dbReference type="Proteomes" id="UP001156498"/>
    </source>
</evidence>
<proteinExistence type="predicted"/>
<organism evidence="2 3">
    <name type="scientific">Streptomonospora nanhaiensis</name>
    <dbReference type="NCBI Taxonomy" id="1323731"/>
    <lineage>
        <taxon>Bacteria</taxon>
        <taxon>Bacillati</taxon>
        <taxon>Actinomycetota</taxon>
        <taxon>Actinomycetes</taxon>
        <taxon>Streptosporangiales</taxon>
        <taxon>Nocardiopsidaceae</taxon>
        <taxon>Streptomonospora</taxon>
    </lineage>
</organism>
<name>A0ABY6YLF6_9ACTN</name>
<dbReference type="EMBL" id="CP113264">
    <property type="protein sequence ID" value="WAE73197.1"/>
    <property type="molecule type" value="Genomic_DNA"/>
</dbReference>
<protein>
    <submittedName>
        <fullName evidence="2">Uncharacterized protein</fullName>
    </submittedName>
</protein>
<sequence>MTTHAGVAEALADTRIRKDKRHRRAFDAGEGADGPAPPPSTIVSGVAPLPVRLR</sequence>
<reference evidence="2 3" key="1">
    <citation type="journal article" date="2013" name="Int. J. Syst. Evol. Microbiol.">
        <title>Description of Streptomonospora sediminis sp. nov. and Streptomonospora nanhaiensis sp. nov., and reclassification of Nocardiopsis arabia Hozzein &amp; Goodfellow 2008 as Streptomonospora arabica comb. nov. and emended description of the genus Streptomonospora.</title>
        <authorList>
            <person name="Zhang D.F."/>
            <person name="Pan H.Q."/>
            <person name="He J."/>
            <person name="Zhang X.M."/>
            <person name="Zhang Y.G."/>
            <person name="Klenk H.P."/>
            <person name="Hu J.C."/>
            <person name="Li W.J."/>
        </authorList>
    </citation>
    <scope>NUCLEOTIDE SEQUENCE [LARGE SCALE GENOMIC DNA]</scope>
    <source>
        <strain evidence="2 3">12A09</strain>
    </source>
</reference>
<evidence type="ECO:0000256" key="1">
    <source>
        <dbReference type="SAM" id="MobiDB-lite"/>
    </source>
</evidence>
<keyword evidence="3" id="KW-1185">Reference proteome</keyword>
<gene>
    <name evidence="2" type="ORF">OUQ99_29265</name>
</gene>
<evidence type="ECO:0000313" key="2">
    <source>
        <dbReference type="EMBL" id="WAE73197.1"/>
    </source>
</evidence>
<dbReference type="RefSeq" id="WP_267946984.1">
    <property type="nucleotide sequence ID" value="NZ_CP113264.1"/>
</dbReference>
<accession>A0ABY6YLF6</accession>
<dbReference type="Proteomes" id="UP001156498">
    <property type="component" value="Chromosome"/>
</dbReference>